<dbReference type="EMBL" id="SNYK01000010">
    <property type="protein sequence ID" value="TDQ36813.1"/>
    <property type="molecule type" value="Genomic_DNA"/>
</dbReference>
<evidence type="ECO:0000313" key="2">
    <source>
        <dbReference type="Proteomes" id="UP000294575"/>
    </source>
</evidence>
<dbReference type="RefSeq" id="WP_101497626.1">
    <property type="nucleotide sequence ID" value="NZ_LNJZ01000009.1"/>
</dbReference>
<evidence type="ECO:0000313" key="1">
    <source>
        <dbReference type="EMBL" id="TDQ36813.1"/>
    </source>
</evidence>
<dbReference type="Proteomes" id="UP000294575">
    <property type="component" value="Unassembled WGS sequence"/>
</dbReference>
<keyword evidence="2" id="KW-1185">Reference proteome</keyword>
<sequence length="142" mass="16724">MFSESVVYGCIRDWPMQDFERQQARSRHNGGVLGELPHSETWALLNREMFSVSPSLDQLSPTSQVIHFAATYRSVEYEWDCWVKQFEGLLKRLYWSTAVVHLEAESHGSHRFSWQSESFELLTPEEQLRIRCVWERESGLNL</sequence>
<accession>A0A4R6TX01</accession>
<proteinExistence type="predicted"/>
<organism evidence="1 2">
    <name type="scientific">Thiopseudomonas denitrificans</name>
    <dbReference type="NCBI Taxonomy" id="1501432"/>
    <lineage>
        <taxon>Bacteria</taxon>
        <taxon>Pseudomonadati</taxon>
        <taxon>Pseudomonadota</taxon>
        <taxon>Gammaproteobacteria</taxon>
        <taxon>Pseudomonadales</taxon>
        <taxon>Pseudomonadaceae</taxon>
        <taxon>Thiopseudomonas</taxon>
    </lineage>
</organism>
<reference evidence="1 2" key="1">
    <citation type="submission" date="2019-03" db="EMBL/GenBank/DDBJ databases">
        <title>Genomic Encyclopedia of Type Strains, Phase IV (KMG-IV): sequencing the most valuable type-strain genomes for metagenomic binning, comparative biology and taxonomic classification.</title>
        <authorList>
            <person name="Goeker M."/>
        </authorList>
    </citation>
    <scope>NUCLEOTIDE SEQUENCE [LARGE SCALE GENOMIC DNA]</scope>
    <source>
        <strain evidence="1 2">DSM 28679</strain>
    </source>
</reference>
<protein>
    <submittedName>
        <fullName evidence="1">Uncharacterized protein</fullName>
    </submittedName>
</protein>
<gene>
    <name evidence="1" type="ORF">DFQ45_11026</name>
</gene>
<dbReference type="OrthoDB" id="8855241at2"/>
<dbReference type="AlphaFoldDB" id="A0A4R6TX01"/>
<name>A0A4R6TX01_9GAMM</name>
<comment type="caution">
    <text evidence="1">The sequence shown here is derived from an EMBL/GenBank/DDBJ whole genome shotgun (WGS) entry which is preliminary data.</text>
</comment>